<dbReference type="GO" id="GO:0015986">
    <property type="term" value="P:proton motive force-driven ATP synthesis"/>
    <property type="evidence" value="ECO:0007669"/>
    <property type="project" value="InterPro"/>
</dbReference>
<keyword evidence="3" id="KW-0813">Transport</keyword>
<gene>
    <name evidence="10" type="ORF">HK103_004786</name>
</gene>
<keyword evidence="8" id="KW-0472">Membrane</keyword>
<protein>
    <submittedName>
        <fullName evidence="10">Uncharacterized protein</fullName>
    </submittedName>
</protein>
<evidence type="ECO:0000256" key="3">
    <source>
        <dbReference type="ARBA" id="ARBA00022448"/>
    </source>
</evidence>
<evidence type="ECO:0000256" key="4">
    <source>
        <dbReference type="ARBA" id="ARBA00022547"/>
    </source>
</evidence>
<comment type="similarity">
    <text evidence="2">Belongs to the ATPase g subunit family.</text>
</comment>
<keyword evidence="9" id="KW-0066">ATP synthesis</keyword>
<evidence type="ECO:0000256" key="9">
    <source>
        <dbReference type="ARBA" id="ARBA00023310"/>
    </source>
</evidence>
<proteinExistence type="inferred from homology"/>
<accession>A0AAD5UM32</accession>
<keyword evidence="5" id="KW-0375">Hydrogen ion transport</keyword>
<organism evidence="10 11">
    <name type="scientific">Boothiomyces macroporosus</name>
    <dbReference type="NCBI Taxonomy" id="261099"/>
    <lineage>
        <taxon>Eukaryota</taxon>
        <taxon>Fungi</taxon>
        <taxon>Fungi incertae sedis</taxon>
        <taxon>Chytridiomycota</taxon>
        <taxon>Chytridiomycota incertae sedis</taxon>
        <taxon>Chytridiomycetes</taxon>
        <taxon>Rhizophydiales</taxon>
        <taxon>Terramycetaceae</taxon>
        <taxon>Boothiomyces</taxon>
    </lineage>
</organism>
<evidence type="ECO:0000313" key="10">
    <source>
        <dbReference type="EMBL" id="KAJ3261835.1"/>
    </source>
</evidence>
<keyword evidence="4" id="KW-0138">CF(0)</keyword>
<keyword evidence="11" id="KW-1185">Reference proteome</keyword>
<sequence>MSAAFAKATNFLVHNSKIALSFTSKVFSSAKLTGIPDINAATQGYSSFVNGITSGAWRKVTIGQAGELVGAGVTIGGFFLAGEMLGRWSIIGYKIEGTEHSGHH</sequence>
<evidence type="ECO:0000256" key="6">
    <source>
        <dbReference type="ARBA" id="ARBA00023065"/>
    </source>
</evidence>
<dbReference type="InterPro" id="IPR006808">
    <property type="entry name" value="ATP_synth_F0_gsu_mt"/>
</dbReference>
<comment type="caution">
    <text evidence="10">The sequence shown here is derived from an EMBL/GenBank/DDBJ whole genome shotgun (WGS) entry which is preliminary data.</text>
</comment>
<evidence type="ECO:0000256" key="5">
    <source>
        <dbReference type="ARBA" id="ARBA00022781"/>
    </source>
</evidence>
<name>A0AAD5UM32_9FUNG</name>
<keyword evidence="7" id="KW-0496">Mitochondrion</keyword>
<evidence type="ECO:0000256" key="1">
    <source>
        <dbReference type="ARBA" id="ARBA00004325"/>
    </source>
</evidence>
<dbReference type="AlphaFoldDB" id="A0AAD5UM32"/>
<dbReference type="GO" id="GO:0045259">
    <property type="term" value="C:proton-transporting ATP synthase complex"/>
    <property type="evidence" value="ECO:0007669"/>
    <property type="project" value="UniProtKB-KW"/>
</dbReference>
<reference evidence="10" key="1">
    <citation type="submission" date="2020-05" db="EMBL/GenBank/DDBJ databases">
        <title>Phylogenomic resolution of chytrid fungi.</title>
        <authorList>
            <person name="Stajich J.E."/>
            <person name="Amses K."/>
            <person name="Simmons R."/>
            <person name="Seto K."/>
            <person name="Myers J."/>
            <person name="Bonds A."/>
            <person name="Quandt C.A."/>
            <person name="Barry K."/>
            <person name="Liu P."/>
            <person name="Grigoriev I."/>
            <person name="Longcore J.E."/>
            <person name="James T.Y."/>
        </authorList>
    </citation>
    <scope>NUCLEOTIDE SEQUENCE</scope>
    <source>
        <strain evidence="10">PLAUS21</strain>
    </source>
</reference>
<evidence type="ECO:0000256" key="8">
    <source>
        <dbReference type="ARBA" id="ARBA00023136"/>
    </source>
</evidence>
<dbReference type="EMBL" id="JADGKB010000004">
    <property type="protein sequence ID" value="KAJ3261835.1"/>
    <property type="molecule type" value="Genomic_DNA"/>
</dbReference>
<dbReference type="Pfam" id="PF04718">
    <property type="entry name" value="ATP-synt_G"/>
    <property type="match status" value="1"/>
</dbReference>
<evidence type="ECO:0000256" key="2">
    <source>
        <dbReference type="ARBA" id="ARBA00005699"/>
    </source>
</evidence>
<evidence type="ECO:0000313" key="11">
    <source>
        <dbReference type="Proteomes" id="UP001210925"/>
    </source>
</evidence>
<comment type="subcellular location">
    <subcellularLocation>
        <location evidence="1">Mitochondrion membrane</location>
    </subcellularLocation>
</comment>
<evidence type="ECO:0000256" key="7">
    <source>
        <dbReference type="ARBA" id="ARBA00023128"/>
    </source>
</evidence>
<dbReference type="GO" id="GO:0015078">
    <property type="term" value="F:proton transmembrane transporter activity"/>
    <property type="evidence" value="ECO:0007669"/>
    <property type="project" value="InterPro"/>
</dbReference>
<dbReference type="Proteomes" id="UP001210925">
    <property type="component" value="Unassembled WGS sequence"/>
</dbReference>
<dbReference type="GO" id="GO:0031966">
    <property type="term" value="C:mitochondrial membrane"/>
    <property type="evidence" value="ECO:0007669"/>
    <property type="project" value="UniProtKB-SubCell"/>
</dbReference>
<keyword evidence="6" id="KW-0406">Ion transport</keyword>